<proteinExistence type="predicted"/>
<dbReference type="SUPFAM" id="SSF53098">
    <property type="entry name" value="Ribonuclease H-like"/>
    <property type="match status" value="1"/>
</dbReference>
<gene>
    <name evidence="3" type="ORF">CTAYLR_008198</name>
</gene>
<feature type="compositionally biased region" description="Acidic residues" evidence="1">
    <location>
        <begin position="343"/>
        <end position="352"/>
    </location>
</feature>
<dbReference type="InterPro" id="IPR012337">
    <property type="entry name" value="RNaseH-like_sf"/>
</dbReference>
<reference evidence="3" key="1">
    <citation type="submission" date="2023-01" db="EMBL/GenBank/DDBJ databases">
        <title>Metagenome sequencing of chrysophaentin producing Chrysophaeum taylorii.</title>
        <authorList>
            <person name="Davison J."/>
            <person name="Bewley C."/>
        </authorList>
    </citation>
    <scope>NUCLEOTIDE SEQUENCE</scope>
    <source>
        <strain evidence="3">NIES-1699</strain>
    </source>
</reference>
<evidence type="ECO:0000313" key="3">
    <source>
        <dbReference type="EMBL" id="KAJ8602761.1"/>
    </source>
</evidence>
<keyword evidence="4" id="KW-1185">Reference proteome</keyword>
<dbReference type="Pfam" id="PF05699">
    <property type="entry name" value="Dimer_Tnp_hAT"/>
    <property type="match status" value="1"/>
</dbReference>
<evidence type="ECO:0000256" key="1">
    <source>
        <dbReference type="SAM" id="MobiDB-lite"/>
    </source>
</evidence>
<sequence length="493" mass="54971">MIENPTYVTDTAKTEEFLIAFDSFDDNEHTGKNILHFTVKALKEVNVRLDDLVKIVLDGAANGRLAMRLAGIVARWCTPHILALVESDVERTTVNRHFPGVYARAAAEYDVDLELEEEIGDLRTVVIEDIEDALPPRVVHADDDDQDGAAVVVARAAEGAAGDWDDVEMADTAEPEVPPKTTMRPNLKQEDRQVEAFLDPLGEVTNKTQAHKSDTIKGVVEPHRVYRLTIQLRNHQARDSGMVPMIKKMLEAAVKSIDRRVSYKEKAEKIYSQEFEKYADLLHDAGKAAWKRQQDEHLACTKRRSTKEENEDAVVVVDGPDEDDHAGRRANLARAHAAGGFDADSDDDDSDDAPPATEPFVLPASKQFKKKKSGVDMFAFLAAFKDEYPIHAALLRAHLSAPMTEADVESIFSHAGRAVGKLRNRLGSELLRAIMFIAMNSDKLRCLTYDEIGISNSRTEVVPTSRQPAHHLEAGQSLLMRDVEEFKQESIDW</sequence>
<comment type="caution">
    <text evidence="3">The sequence shown here is derived from an EMBL/GenBank/DDBJ whole genome shotgun (WGS) entry which is preliminary data.</text>
</comment>
<dbReference type="AlphaFoldDB" id="A0AAD7XIG2"/>
<dbReference type="EMBL" id="JAQMWT010000367">
    <property type="protein sequence ID" value="KAJ8602761.1"/>
    <property type="molecule type" value="Genomic_DNA"/>
</dbReference>
<dbReference type="GO" id="GO:0046983">
    <property type="term" value="F:protein dimerization activity"/>
    <property type="evidence" value="ECO:0007669"/>
    <property type="project" value="InterPro"/>
</dbReference>
<dbReference type="InterPro" id="IPR008906">
    <property type="entry name" value="HATC_C_dom"/>
</dbReference>
<protein>
    <recommendedName>
        <fullName evidence="2">HAT C-terminal dimerisation domain-containing protein</fullName>
    </recommendedName>
</protein>
<feature type="region of interest" description="Disordered" evidence="1">
    <location>
        <begin position="338"/>
        <end position="359"/>
    </location>
</feature>
<name>A0AAD7XIG2_9STRA</name>
<organism evidence="3 4">
    <name type="scientific">Chrysophaeum taylorii</name>
    <dbReference type="NCBI Taxonomy" id="2483200"/>
    <lineage>
        <taxon>Eukaryota</taxon>
        <taxon>Sar</taxon>
        <taxon>Stramenopiles</taxon>
        <taxon>Ochrophyta</taxon>
        <taxon>Pelagophyceae</taxon>
        <taxon>Pelagomonadales</taxon>
        <taxon>Pelagomonadaceae</taxon>
        <taxon>Chrysophaeum</taxon>
    </lineage>
</organism>
<evidence type="ECO:0000259" key="2">
    <source>
        <dbReference type="Pfam" id="PF05699"/>
    </source>
</evidence>
<dbReference type="Proteomes" id="UP001230188">
    <property type="component" value="Unassembled WGS sequence"/>
</dbReference>
<feature type="domain" description="HAT C-terminal dimerisation" evidence="2">
    <location>
        <begin position="373"/>
        <end position="438"/>
    </location>
</feature>
<accession>A0AAD7XIG2</accession>
<evidence type="ECO:0000313" key="4">
    <source>
        <dbReference type="Proteomes" id="UP001230188"/>
    </source>
</evidence>